<dbReference type="GO" id="GO:0005768">
    <property type="term" value="C:endosome"/>
    <property type="evidence" value="ECO:0007669"/>
    <property type="project" value="UniProtKB-SubCell"/>
</dbReference>
<dbReference type="GO" id="GO:0016342">
    <property type="term" value="C:catenin complex"/>
    <property type="evidence" value="ECO:0007669"/>
    <property type="project" value="UniProtKB-ARBA"/>
</dbReference>
<keyword evidence="14 22" id="KW-0130">Cell adhesion</keyword>
<dbReference type="Pfam" id="PF00028">
    <property type="entry name" value="Cadherin"/>
    <property type="match status" value="4"/>
</dbReference>
<comment type="caution">
    <text evidence="27">The sequence shown here is derived from an EMBL/GenBank/DDBJ whole genome shotgun (WGS) entry which is preliminary data.</text>
</comment>
<dbReference type="InterPro" id="IPR020894">
    <property type="entry name" value="Cadherin_CS"/>
</dbReference>
<keyword evidence="8 22" id="KW-0812">Transmembrane</keyword>
<dbReference type="GO" id="GO:0055113">
    <property type="term" value="P:epiboly involved in gastrulation with mouth forming second"/>
    <property type="evidence" value="ECO:0007669"/>
    <property type="project" value="UniProtKB-ARBA"/>
</dbReference>
<feature type="domain" description="Cadherin" evidence="26">
    <location>
        <begin position="398"/>
        <end position="509"/>
    </location>
</feature>
<evidence type="ECO:0000256" key="8">
    <source>
        <dbReference type="ARBA" id="ARBA00022692"/>
    </source>
</evidence>
<evidence type="ECO:0000256" key="21">
    <source>
        <dbReference type="PROSITE-ProRule" id="PRU00043"/>
    </source>
</evidence>
<dbReference type="PRINTS" id="PR00205">
    <property type="entry name" value="CADHERIN"/>
</dbReference>
<evidence type="ECO:0000256" key="6">
    <source>
        <dbReference type="ARBA" id="ARBA00022475"/>
    </source>
</evidence>
<evidence type="ECO:0000256" key="5">
    <source>
        <dbReference type="ARBA" id="ARBA00004601"/>
    </source>
</evidence>
<keyword evidence="13 21" id="KW-0106">Calcium</keyword>
<dbReference type="GO" id="GO:0007398">
    <property type="term" value="P:ectoderm development"/>
    <property type="evidence" value="ECO:0007669"/>
    <property type="project" value="UniProtKB-ARBA"/>
</dbReference>
<evidence type="ECO:0000313" key="27">
    <source>
        <dbReference type="EMBL" id="KAL2093761.1"/>
    </source>
</evidence>
<dbReference type="FunFam" id="2.60.40.60:FF:000095">
    <property type="entry name" value="Cadherin 13"/>
    <property type="match status" value="1"/>
</dbReference>
<keyword evidence="18 25" id="KW-0472">Membrane</keyword>
<dbReference type="GO" id="GO:0005509">
    <property type="term" value="F:calcium ion binding"/>
    <property type="evidence" value="ECO:0007669"/>
    <property type="project" value="UniProtKB-UniRule"/>
</dbReference>
<dbReference type="GO" id="GO:0007498">
    <property type="term" value="P:mesoderm development"/>
    <property type="evidence" value="ECO:0007669"/>
    <property type="project" value="UniProtKB-ARBA"/>
</dbReference>
<dbReference type="FunFam" id="2.60.40.60:FF:000031">
    <property type="entry name" value="Cadherin 3"/>
    <property type="match status" value="1"/>
</dbReference>
<evidence type="ECO:0000256" key="20">
    <source>
        <dbReference type="ARBA" id="ARBA00023893"/>
    </source>
</evidence>
<evidence type="ECO:0000256" key="19">
    <source>
        <dbReference type="ARBA" id="ARBA00023180"/>
    </source>
</evidence>
<sequence>MWREPTVFQLLIAYLGYSFQTMRSGVLTAGFVALLVQSVCVRCSVEEQECTPRPLAQDYTFRVTQRNLQKDQVLGKVRVSGCEQGTALRLNSTDGRLVVEGDGTLRVRNTLRLPSRRHTLSLFTSGSGADQRSVQISLQYDPLSHSHKQVDEAPAPGVLQFPHSSTGLHRRKRDWTIPPISFTENYRGEYPHRIVQIKSTLQKETLVRYSISGPGADQDPIGIFRVHPSTGWIEVTQTLDREQIPLYTLVARADVVGSVDPADSETPVEIIIHVIDQNDNSPMFTQPIYEGWVPEAATDGFEFMRVTATDADEPNTDNSDIKYTIIKQEPALPQDGLFFINPVNGGLSVFIKNKLDRETISSYKLTIQAADTRGEGRATTCTVQLTVTDSNDNAPEFKQNMYTAQVPENSVDVEVVRVMVGDADEPHTPNWATRFSILRGNEAGFFNISTGISKDEGVIKTAKALDFEQNRKYTLIIAAENEVPFEAPVITSTATVVIDVEDLNEPPVFNPEQKLVVKSEDLAVGSEIVYYTAVDPDVEMNQAILYRVGQDQGGWLAIDQTSGLITVKSPMDRESPFMTNRQYRATIYAIDQAPDSSHIPATGTGTLLIELEDVNDNAPTVQQRELIMCNEKPVPALLTVSDPDGPGFSNPFRVELNSSLRNQWHAKMNDNRTEILLSMRVALSKGQYDIIMTVYDNQGLGQVNTLQVEVCDCTGNDKNCKDTRAAEFGLPGILGILAGILFLLLVLLLLLLLVRKRRRSAMKKHILLEDDEDVRDELFYYDEEGGGEDDKEFDLSQLHRGLDNRPEVYRDDVAPTLTCAAPLYRPRPTNPDDIGNFISENLKTADNDPTAPPFDSLLVFDYEGGESICSSLSSLQSSSSDGDQDYQQLQDWGPRFRKLADMYGGGEDDEL</sequence>
<dbReference type="InterPro" id="IPR039808">
    <property type="entry name" value="Cadherin"/>
</dbReference>
<dbReference type="InterPro" id="IPR000233">
    <property type="entry name" value="Cadherin_Y-type_LIR"/>
</dbReference>
<dbReference type="GO" id="GO:0060027">
    <property type="term" value="P:convergent extension involved in gastrulation"/>
    <property type="evidence" value="ECO:0007669"/>
    <property type="project" value="UniProtKB-ARBA"/>
</dbReference>
<evidence type="ECO:0000256" key="13">
    <source>
        <dbReference type="ARBA" id="ARBA00022837"/>
    </source>
</evidence>
<keyword evidence="10" id="KW-0732">Signal</keyword>
<evidence type="ECO:0000256" key="11">
    <source>
        <dbReference type="ARBA" id="ARBA00022737"/>
    </source>
</evidence>
<evidence type="ECO:0000256" key="15">
    <source>
        <dbReference type="ARBA" id="ARBA00022949"/>
    </source>
</evidence>
<accession>A0ABD1K3Q1</accession>
<dbReference type="AlphaFoldDB" id="A0ABD1K3Q1"/>
<dbReference type="InterPro" id="IPR027397">
    <property type="entry name" value="Catenin-bd_sf"/>
</dbReference>
<feature type="transmembrane region" description="Helical" evidence="25">
    <location>
        <begin position="728"/>
        <end position="754"/>
    </location>
</feature>
<dbReference type="GO" id="GO:0034332">
    <property type="term" value="P:adherens junction organization"/>
    <property type="evidence" value="ECO:0007669"/>
    <property type="project" value="UniProtKB-ARBA"/>
</dbReference>
<dbReference type="SUPFAM" id="SSF49313">
    <property type="entry name" value="Cadherin-like"/>
    <property type="match status" value="6"/>
</dbReference>
<dbReference type="GO" id="GO:0098742">
    <property type="term" value="P:cell-cell adhesion via plasma-membrane adhesion molecules"/>
    <property type="evidence" value="ECO:0007669"/>
    <property type="project" value="UniProtKB-ARBA"/>
</dbReference>
<dbReference type="Pfam" id="PF08758">
    <property type="entry name" value="Cadherin_pro"/>
    <property type="match status" value="1"/>
</dbReference>
<dbReference type="Gene3D" id="2.60.40.60">
    <property type="entry name" value="Cadherins"/>
    <property type="match status" value="6"/>
</dbReference>
<keyword evidence="11" id="KW-0677">Repeat</keyword>
<evidence type="ECO:0000259" key="26">
    <source>
        <dbReference type="PROSITE" id="PS50268"/>
    </source>
</evidence>
<evidence type="ECO:0000256" key="18">
    <source>
        <dbReference type="ARBA" id="ARBA00023136"/>
    </source>
</evidence>
<keyword evidence="6" id="KW-1003">Cell membrane</keyword>
<evidence type="ECO:0000313" key="28">
    <source>
        <dbReference type="Proteomes" id="UP001591681"/>
    </source>
</evidence>
<protein>
    <recommendedName>
        <fullName evidence="20">Cadherin-1</fullName>
    </recommendedName>
</protein>
<keyword evidence="9" id="KW-0479">Metal-binding</keyword>
<gene>
    <name evidence="27" type="ORF">ACEWY4_011073</name>
</gene>
<evidence type="ECO:0000256" key="2">
    <source>
        <dbReference type="ARBA" id="ARBA00004251"/>
    </source>
</evidence>
<dbReference type="InterPro" id="IPR002126">
    <property type="entry name" value="Cadherin-like_dom"/>
</dbReference>
<proteinExistence type="predicted"/>
<evidence type="ECO:0000256" key="4">
    <source>
        <dbReference type="ARBA" id="ARBA00004536"/>
    </source>
</evidence>
<evidence type="ECO:0000256" key="3">
    <source>
        <dbReference type="ARBA" id="ARBA00004496"/>
    </source>
</evidence>
<feature type="domain" description="Cadherin" evidence="26">
    <location>
        <begin position="207"/>
        <end position="284"/>
    </location>
</feature>
<dbReference type="CDD" id="cd11304">
    <property type="entry name" value="Cadherin_repeat"/>
    <property type="match status" value="3"/>
</dbReference>
<dbReference type="FunFam" id="2.60.40.60:FF:000019">
    <property type="entry name" value="Cadherin 2"/>
    <property type="match status" value="1"/>
</dbReference>
<evidence type="ECO:0000256" key="10">
    <source>
        <dbReference type="ARBA" id="ARBA00022729"/>
    </source>
</evidence>
<evidence type="ECO:0000256" key="23">
    <source>
        <dbReference type="RuleBase" id="RU004357"/>
    </source>
</evidence>
<evidence type="ECO:0000256" key="1">
    <source>
        <dbReference type="ARBA" id="ARBA00004177"/>
    </source>
</evidence>
<comment type="subcellular location">
    <subcellularLocation>
        <location evidence="4">Cell junction</location>
        <location evidence="4">Adherens junction</location>
    </subcellularLocation>
    <subcellularLocation>
        <location evidence="2 22">Cell membrane</location>
        <topology evidence="2 22">Single-pass type I membrane protein</topology>
    </subcellularLocation>
    <subcellularLocation>
        <location evidence="3">Cytoplasm</location>
    </subcellularLocation>
    <subcellularLocation>
        <location evidence="1">Endosome</location>
    </subcellularLocation>
    <subcellularLocation>
        <location evidence="5">Golgi apparatus</location>
        <location evidence="5">trans-Golgi network</location>
    </subcellularLocation>
</comment>
<dbReference type="PANTHER" id="PTHR24027">
    <property type="entry name" value="CADHERIN-23"/>
    <property type="match status" value="1"/>
</dbReference>
<feature type="region of interest" description="Disordered" evidence="24">
    <location>
        <begin position="871"/>
        <end position="891"/>
    </location>
</feature>
<dbReference type="PANTHER" id="PTHR24027:SF319">
    <property type="entry name" value="CADHERIN-1"/>
    <property type="match status" value="1"/>
</dbReference>
<keyword evidence="12" id="KW-0967">Endosome</keyword>
<comment type="function">
    <text evidence="23">Cadherins are calcium-dependent cell adhesion proteins.</text>
</comment>
<dbReference type="GO" id="GO:0005912">
    <property type="term" value="C:adherens junction"/>
    <property type="evidence" value="ECO:0007669"/>
    <property type="project" value="UniProtKB-SubCell"/>
</dbReference>
<dbReference type="SMART" id="SM01055">
    <property type="entry name" value="Cadherin_pro"/>
    <property type="match status" value="1"/>
</dbReference>
<dbReference type="Gene3D" id="4.10.900.10">
    <property type="entry name" value="TCF3-CBD (Catenin binding domain)"/>
    <property type="match status" value="1"/>
</dbReference>
<organism evidence="27 28">
    <name type="scientific">Coilia grayii</name>
    <name type="common">Gray's grenadier anchovy</name>
    <dbReference type="NCBI Taxonomy" id="363190"/>
    <lineage>
        <taxon>Eukaryota</taxon>
        <taxon>Metazoa</taxon>
        <taxon>Chordata</taxon>
        <taxon>Craniata</taxon>
        <taxon>Vertebrata</taxon>
        <taxon>Euteleostomi</taxon>
        <taxon>Actinopterygii</taxon>
        <taxon>Neopterygii</taxon>
        <taxon>Teleostei</taxon>
        <taxon>Clupei</taxon>
        <taxon>Clupeiformes</taxon>
        <taxon>Clupeoidei</taxon>
        <taxon>Engraulidae</taxon>
        <taxon>Coilinae</taxon>
        <taxon>Coilia</taxon>
    </lineage>
</organism>
<dbReference type="GO" id="GO:0001841">
    <property type="term" value="P:neural tube formation"/>
    <property type="evidence" value="ECO:0007669"/>
    <property type="project" value="UniProtKB-ARBA"/>
</dbReference>
<evidence type="ECO:0000256" key="17">
    <source>
        <dbReference type="ARBA" id="ARBA00023034"/>
    </source>
</evidence>
<keyword evidence="19" id="KW-0325">Glycoprotein</keyword>
<evidence type="ECO:0000256" key="24">
    <source>
        <dbReference type="SAM" id="MobiDB-lite"/>
    </source>
</evidence>
<evidence type="ECO:0000256" key="7">
    <source>
        <dbReference type="ARBA" id="ARBA00022490"/>
    </source>
</evidence>
<name>A0ABD1K3Q1_9TELE</name>
<feature type="domain" description="Cadherin" evidence="26">
    <location>
        <begin position="510"/>
        <end position="621"/>
    </location>
</feature>
<dbReference type="Pfam" id="PF01049">
    <property type="entry name" value="CADH_Y-type_LIR"/>
    <property type="match status" value="1"/>
</dbReference>
<dbReference type="GO" id="GO:0042074">
    <property type="term" value="P:cell migration involved in gastrulation"/>
    <property type="evidence" value="ECO:0007669"/>
    <property type="project" value="UniProtKB-ARBA"/>
</dbReference>
<dbReference type="Proteomes" id="UP001591681">
    <property type="component" value="Unassembled WGS sequence"/>
</dbReference>
<dbReference type="InterPro" id="IPR015919">
    <property type="entry name" value="Cadherin-like_sf"/>
</dbReference>
<dbReference type="GO" id="GO:0001764">
    <property type="term" value="P:neuron migration"/>
    <property type="evidence" value="ECO:0007669"/>
    <property type="project" value="UniProtKB-ARBA"/>
</dbReference>
<dbReference type="PROSITE" id="PS00232">
    <property type="entry name" value="CADHERIN_1"/>
    <property type="match status" value="2"/>
</dbReference>
<dbReference type="InterPro" id="IPR014868">
    <property type="entry name" value="Cadherin_pro_dom"/>
</dbReference>
<dbReference type="FunFam" id="4.10.900.10:FF:000001">
    <property type="entry name" value="Cadherin 2"/>
    <property type="match status" value="1"/>
</dbReference>
<dbReference type="GO" id="GO:0005794">
    <property type="term" value="C:Golgi apparatus"/>
    <property type="evidence" value="ECO:0007669"/>
    <property type="project" value="UniProtKB-SubCell"/>
</dbReference>
<dbReference type="EMBL" id="JBHFQA010000009">
    <property type="protein sequence ID" value="KAL2093761.1"/>
    <property type="molecule type" value="Genomic_DNA"/>
</dbReference>
<evidence type="ECO:0000256" key="12">
    <source>
        <dbReference type="ARBA" id="ARBA00022753"/>
    </source>
</evidence>
<dbReference type="SMART" id="SM00112">
    <property type="entry name" value="CA"/>
    <property type="match status" value="4"/>
</dbReference>
<reference evidence="27 28" key="1">
    <citation type="submission" date="2024-09" db="EMBL/GenBank/DDBJ databases">
        <title>A chromosome-level genome assembly of Gray's grenadier anchovy, Coilia grayii.</title>
        <authorList>
            <person name="Fu Z."/>
        </authorList>
    </citation>
    <scope>NUCLEOTIDE SEQUENCE [LARGE SCALE GENOMIC DNA]</scope>
    <source>
        <strain evidence="27">G4</strain>
        <tissue evidence="27">Muscle</tissue>
    </source>
</reference>
<dbReference type="GO" id="GO:0030010">
    <property type="term" value="P:establishment of cell polarity"/>
    <property type="evidence" value="ECO:0007669"/>
    <property type="project" value="UniProtKB-ARBA"/>
</dbReference>
<evidence type="ECO:0000256" key="9">
    <source>
        <dbReference type="ARBA" id="ARBA00022723"/>
    </source>
</evidence>
<dbReference type="FunFam" id="2.60.40.60:FF:000022">
    <property type="entry name" value="Cadherin 2"/>
    <property type="match status" value="1"/>
</dbReference>
<evidence type="ECO:0000256" key="22">
    <source>
        <dbReference type="RuleBase" id="RU003318"/>
    </source>
</evidence>
<evidence type="ECO:0000256" key="16">
    <source>
        <dbReference type="ARBA" id="ARBA00022989"/>
    </source>
</evidence>
<keyword evidence="28" id="KW-1185">Reference proteome</keyword>
<evidence type="ECO:0000256" key="25">
    <source>
        <dbReference type="SAM" id="Phobius"/>
    </source>
</evidence>
<evidence type="ECO:0000256" key="14">
    <source>
        <dbReference type="ARBA" id="ARBA00022889"/>
    </source>
</evidence>
<keyword evidence="16 25" id="KW-1133">Transmembrane helix</keyword>
<keyword evidence="15" id="KW-0965">Cell junction</keyword>
<feature type="domain" description="Cadherin" evidence="26">
    <location>
        <begin position="285"/>
        <end position="397"/>
    </location>
</feature>
<dbReference type="FunFam" id="2.60.40.60:FF:000011">
    <property type="entry name" value="Cadherin 1"/>
    <property type="match status" value="1"/>
</dbReference>
<keyword evidence="17" id="KW-0333">Golgi apparatus</keyword>
<dbReference type="PROSITE" id="PS50268">
    <property type="entry name" value="CADHERIN_2"/>
    <property type="match status" value="4"/>
</dbReference>
<keyword evidence="7" id="KW-0963">Cytoplasm</keyword>